<evidence type="ECO:0000313" key="2">
    <source>
        <dbReference type="EMBL" id="MEN3536059.1"/>
    </source>
</evidence>
<evidence type="ECO:0000313" key="3">
    <source>
        <dbReference type="Proteomes" id="UP001447516"/>
    </source>
</evidence>
<gene>
    <name evidence="2" type="ORF">AAH991_13170</name>
</gene>
<dbReference type="InterPro" id="IPR004919">
    <property type="entry name" value="GmrSD_N"/>
</dbReference>
<dbReference type="EMBL" id="JBDJAW010000008">
    <property type="protein sequence ID" value="MEN3536059.1"/>
    <property type="molecule type" value="Genomic_DNA"/>
</dbReference>
<dbReference type="RefSeq" id="WP_346226064.1">
    <property type="nucleotide sequence ID" value="NZ_JBDJAW010000008.1"/>
</dbReference>
<dbReference type="PANTHER" id="PTHR39639:SF1">
    <property type="entry name" value="DUF262 DOMAIN-CONTAINING PROTEIN"/>
    <property type="match status" value="1"/>
</dbReference>
<name>A0ABV0AL73_9ACTN</name>
<sequence length="380" mass="43346">MSDGPGVREEYFLDRPMDVEAEQEAADAPLEALEQPWNPVDIRVSSKNFSIRNVLDMIDEDELELAPDFQRNKVWKPGQRSRLIESILLQIPLPAFYFAADRDGSMKVVDGLQRLSTIHAFARESANQFALSDLEYLRNEQGKTFADLPVAWRRRFYQTQLVVHVIDAETPSQIKYDIFKRINTGGTPLNTQEIRHCMSKRRSREFLKDCAHHPAFAQAVGSSFVDHLRMADRELVLRFCAFRLLGVDRYEGAMDPFLDEALTVLDDPGKVGDARLAELRAEFVEAMTMARKVFGDNAFRKWPWNATSRYPVNRALFESWATALAAHPEAIDGREETIVRRARDLMTNDGFYLEAITTSTGDVRKVRYRFGTASEVVSSA</sequence>
<reference evidence="2 3" key="1">
    <citation type="submission" date="2024-05" db="EMBL/GenBank/DDBJ databases">
        <title>Microbispora sp.ZYX-F-249.</title>
        <authorList>
            <person name="Xie H."/>
        </authorList>
    </citation>
    <scope>NUCLEOTIDE SEQUENCE [LARGE SCALE GENOMIC DNA]</scope>
    <source>
        <strain evidence="2 3">ZYX-F-249</strain>
    </source>
</reference>
<dbReference type="Proteomes" id="UP001447516">
    <property type="component" value="Unassembled WGS sequence"/>
</dbReference>
<dbReference type="Pfam" id="PF03235">
    <property type="entry name" value="GmrSD_N"/>
    <property type="match status" value="1"/>
</dbReference>
<proteinExistence type="predicted"/>
<organism evidence="2 3">
    <name type="scientific">Microbispora maris</name>
    <dbReference type="NCBI Taxonomy" id="3144104"/>
    <lineage>
        <taxon>Bacteria</taxon>
        <taxon>Bacillati</taxon>
        <taxon>Actinomycetota</taxon>
        <taxon>Actinomycetes</taxon>
        <taxon>Streptosporangiales</taxon>
        <taxon>Streptosporangiaceae</taxon>
        <taxon>Microbispora</taxon>
    </lineage>
</organism>
<comment type="caution">
    <text evidence="2">The sequence shown here is derived from an EMBL/GenBank/DDBJ whole genome shotgun (WGS) entry which is preliminary data.</text>
</comment>
<evidence type="ECO:0000259" key="1">
    <source>
        <dbReference type="Pfam" id="PF03235"/>
    </source>
</evidence>
<keyword evidence="3" id="KW-1185">Reference proteome</keyword>
<feature type="domain" description="GmrSD restriction endonucleases N-terminal" evidence="1">
    <location>
        <begin position="58"/>
        <end position="196"/>
    </location>
</feature>
<protein>
    <submittedName>
        <fullName evidence="2">DUF262 domain-containing protein</fullName>
    </submittedName>
</protein>
<accession>A0ABV0AL73</accession>
<dbReference type="PANTHER" id="PTHR39639">
    <property type="entry name" value="CHROMOSOME 16, WHOLE GENOME SHOTGUN SEQUENCE"/>
    <property type="match status" value="1"/>
</dbReference>